<name>A0A7C9FS99_9BACT</name>
<keyword evidence="2" id="KW-1185">Reference proteome</keyword>
<dbReference type="Proteomes" id="UP000479293">
    <property type="component" value="Unassembled WGS sequence"/>
</dbReference>
<gene>
    <name evidence="1" type="ORF">GBK04_16195</name>
</gene>
<protein>
    <submittedName>
        <fullName evidence="1">Uncharacterized protein</fullName>
    </submittedName>
</protein>
<comment type="caution">
    <text evidence="1">The sequence shown here is derived from an EMBL/GenBank/DDBJ whole genome shotgun (WGS) entry which is preliminary data.</text>
</comment>
<evidence type="ECO:0000313" key="2">
    <source>
        <dbReference type="Proteomes" id="UP000479293"/>
    </source>
</evidence>
<evidence type="ECO:0000313" key="1">
    <source>
        <dbReference type="EMBL" id="MPR34852.1"/>
    </source>
</evidence>
<accession>A0A7C9FS99</accession>
<organism evidence="1 2">
    <name type="scientific">Salmonirosea aquatica</name>
    <dbReference type="NCBI Taxonomy" id="2654236"/>
    <lineage>
        <taxon>Bacteria</taxon>
        <taxon>Pseudomonadati</taxon>
        <taxon>Bacteroidota</taxon>
        <taxon>Cytophagia</taxon>
        <taxon>Cytophagales</taxon>
        <taxon>Spirosomataceae</taxon>
        <taxon>Salmonirosea</taxon>
    </lineage>
</organism>
<proteinExistence type="predicted"/>
<reference evidence="1 2" key="1">
    <citation type="submission" date="2019-10" db="EMBL/GenBank/DDBJ databases">
        <title>Draft Genome Sequence of Cytophagaceae sp. SJW1-29.</title>
        <authorList>
            <person name="Choi A."/>
        </authorList>
    </citation>
    <scope>NUCLEOTIDE SEQUENCE [LARGE SCALE GENOMIC DNA]</scope>
    <source>
        <strain evidence="1 2">SJW1-29</strain>
    </source>
</reference>
<dbReference type="EMBL" id="WHLY01000002">
    <property type="protein sequence ID" value="MPR34852.1"/>
    <property type="molecule type" value="Genomic_DNA"/>
</dbReference>
<sequence length="125" mass="13455">MCSLLAGLCFAQDSFQHCTAAFLDKDIVVDEYSPKGTCVLPATAIGELTVQTVELSATASKPTGAIPFKLAIRDGKTHTLTLFSNADYTGIAIQSVLAKCRKGDRLVLLTLNKQYALPHNEILIQ</sequence>
<dbReference type="AlphaFoldDB" id="A0A7C9FS99"/>